<evidence type="ECO:0000256" key="3">
    <source>
        <dbReference type="ARBA" id="ARBA00022679"/>
    </source>
</evidence>
<organism evidence="7 8">
    <name type="scientific">Streptomyces spirodelae</name>
    <dbReference type="NCBI Taxonomy" id="2812904"/>
    <lineage>
        <taxon>Bacteria</taxon>
        <taxon>Bacillati</taxon>
        <taxon>Actinomycetota</taxon>
        <taxon>Actinomycetes</taxon>
        <taxon>Kitasatosporales</taxon>
        <taxon>Streptomycetaceae</taxon>
        <taxon>Streptomyces</taxon>
    </lineage>
</organism>
<evidence type="ECO:0000256" key="2">
    <source>
        <dbReference type="ARBA" id="ARBA00006706"/>
    </source>
</evidence>
<proteinExistence type="inferred from homology"/>
<gene>
    <name evidence="7" type="ORF">JW592_19905</name>
</gene>
<keyword evidence="4" id="KW-0479">Metal-binding</keyword>
<comment type="cofactor">
    <cofactor evidence="1">
        <name>Mg(2+)</name>
        <dbReference type="ChEBI" id="CHEBI:18420"/>
    </cofactor>
</comment>
<evidence type="ECO:0000256" key="5">
    <source>
        <dbReference type="ARBA" id="ARBA00022842"/>
    </source>
</evidence>
<accession>A0ABS3WX41</accession>
<evidence type="ECO:0000313" key="7">
    <source>
        <dbReference type="EMBL" id="MBO8187708.1"/>
    </source>
</evidence>
<evidence type="ECO:0000259" key="6">
    <source>
        <dbReference type="Pfam" id="PF21780"/>
    </source>
</evidence>
<keyword evidence="8" id="KW-1185">Reference proteome</keyword>
<reference evidence="7 8" key="1">
    <citation type="submission" date="2021-02" db="EMBL/GenBank/DDBJ databases">
        <title>Streptomyces spirodelae sp. nov., isolated from duckweed.</title>
        <authorList>
            <person name="Saimee Y."/>
            <person name="Duangmal K."/>
        </authorList>
    </citation>
    <scope>NUCLEOTIDE SEQUENCE [LARGE SCALE GENOMIC DNA]</scope>
    <source>
        <strain evidence="7 8">DW4-2</strain>
    </source>
</reference>
<dbReference type="Gene3D" id="1.10.600.10">
    <property type="entry name" value="Farnesyl Diphosphate Synthase"/>
    <property type="match status" value="1"/>
</dbReference>
<dbReference type="Proteomes" id="UP001518976">
    <property type="component" value="Unassembled WGS sequence"/>
</dbReference>
<dbReference type="EMBL" id="JAFFZN010000018">
    <property type="protein sequence ID" value="MBO8187708.1"/>
    <property type="molecule type" value="Genomic_DNA"/>
</dbReference>
<feature type="domain" description="DUF6875" evidence="6">
    <location>
        <begin position="380"/>
        <end position="549"/>
    </location>
</feature>
<dbReference type="InterPro" id="IPR008949">
    <property type="entry name" value="Isoprenoid_synthase_dom_sf"/>
</dbReference>
<protein>
    <submittedName>
        <fullName evidence="7">Polyprenyl synthetase family protein</fullName>
    </submittedName>
</protein>
<dbReference type="PANTHER" id="PTHR12001">
    <property type="entry name" value="GERANYLGERANYL PYROPHOSPHATE SYNTHASE"/>
    <property type="match status" value="1"/>
</dbReference>
<name>A0ABS3WX41_9ACTN</name>
<comment type="similarity">
    <text evidence="2">Belongs to the FPP/GGPP synthase family.</text>
</comment>
<dbReference type="RefSeq" id="WP_209266511.1">
    <property type="nucleotide sequence ID" value="NZ_JAFFZN010000018.1"/>
</dbReference>
<evidence type="ECO:0000256" key="4">
    <source>
        <dbReference type="ARBA" id="ARBA00022723"/>
    </source>
</evidence>
<dbReference type="Pfam" id="PF21780">
    <property type="entry name" value="DUF6875"/>
    <property type="match status" value="1"/>
</dbReference>
<keyword evidence="5" id="KW-0460">Magnesium</keyword>
<dbReference type="InterPro" id="IPR000092">
    <property type="entry name" value="Polyprenyl_synt"/>
</dbReference>
<dbReference type="InterPro" id="IPR049240">
    <property type="entry name" value="DUF6875"/>
</dbReference>
<dbReference type="PANTHER" id="PTHR12001:SF69">
    <property type="entry name" value="ALL TRANS-POLYPRENYL-DIPHOSPHATE SYNTHASE PDSS1"/>
    <property type="match status" value="1"/>
</dbReference>
<keyword evidence="3" id="KW-0808">Transferase</keyword>
<evidence type="ECO:0000313" key="8">
    <source>
        <dbReference type="Proteomes" id="UP001518976"/>
    </source>
</evidence>
<dbReference type="SFLD" id="SFLDS00005">
    <property type="entry name" value="Isoprenoid_Synthase_Type_I"/>
    <property type="match status" value="1"/>
</dbReference>
<dbReference type="CDD" id="cd00685">
    <property type="entry name" value="Trans_IPPS_HT"/>
    <property type="match status" value="1"/>
</dbReference>
<dbReference type="SUPFAM" id="SSF48576">
    <property type="entry name" value="Terpenoid synthases"/>
    <property type="match status" value="1"/>
</dbReference>
<dbReference type="InterPro" id="IPR033749">
    <property type="entry name" value="Polyprenyl_synt_CS"/>
</dbReference>
<dbReference type="PROSITE" id="PS00444">
    <property type="entry name" value="POLYPRENYL_SYNTHASE_2"/>
    <property type="match status" value="1"/>
</dbReference>
<comment type="caution">
    <text evidence="7">The sequence shown here is derived from an EMBL/GenBank/DDBJ whole genome shotgun (WGS) entry which is preliminary data.</text>
</comment>
<sequence>MKRTPTLPLKTELAAVQGKSPLDGGPTRIPEQLRADLERVRKRLGVLVAPPHHRIQAPITHGVEHTGRLLRPTLVLLSSYLLQDDLDEATHQRLIDAAAVVEILHTATLYHDDVIDDAQVRRGQPTVNARHGATLALLAGDFLLARCMQIAASLGVSRVRTMAETLVDVCAGQMLESSQLFDPLRTEDDYLTAISGKTARLMRTATLMGALQCGADEVARDALERFGHHLGMAFQIWDDILDLCGAQTGKQVAKDLFNGVYTLPVIYAVEESPDRLLPLLREQTLSPEQCQEVLSVLHECGAVGRAARTAQRHVADALAAVESQPSFARRAPAVRRCLHELVGRLVSQHPDLRSPAETVGAGPAVAAQPAGEHTAAQALIRDWLDSYICEPDQRIGRKGPVCPFVAPSLRAGALEIRVRSVGTEPSVAGVTGIIHQALDEFDLIEWQGSNLALRSLVVCLPDLPEPDCRLLDEAHRTVKSLAVRRGMMVGQLHPQCEEPSARNPEFPVNRSPVPLVAIRRMALHDILFLKDSKEWFHEYHRRFGHHYKPGREALDPLFTEAFRRARAEYGTGT</sequence>
<evidence type="ECO:0000256" key="1">
    <source>
        <dbReference type="ARBA" id="ARBA00001946"/>
    </source>
</evidence>
<dbReference type="Pfam" id="PF00348">
    <property type="entry name" value="polyprenyl_synt"/>
    <property type="match status" value="1"/>
</dbReference>